<reference evidence="4 5" key="1">
    <citation type="submission" date="2011-05" db="EMBL/GenBank/DDBJ databases">
        <title>Whole genome sequence of Microlunatus phosphovorus NM-1.</title>
        <authorList>
            <person name="Hosoyama A."/>
            <person name="Sasaki K."/>
            <person name="Harada T."/>
            <person name="Igarashi R."/>
            <person name="Kawakoshi A."/>
            <person name="Sasagawa M."/>
            <person name="Fukada J."/>
            <person name="Nakamura S."/>
            <person name="Katano Y."/>
            <person name="Hanada S."/>
            <person name="Kamagata Y."/>
            <person name="Nakamura N."/>
            <person name="Yamazaki S."/>
            <person name="Fujita N."/>
        </authorList>
    </citation>
    <scope>NUCLEOTIDE SEQUENCE [LARGE SCALE GENOMIC DNA]</scope>
    <source>
        <strain evidence="5">ATCC 700054 / DSM 10555 / JCM 9379 / NBRC 101784 / NCIMB 13414 / VKM Ac-1990 / NM-1</strain>
    </source>
</reference>
<dbReference type="Gene3D" id="3.30.830.10">
    <property type="entry name" value="Metalloenzyme, LuxS/M16 peptidase-like"/>
    <property type="match status" value="2"/>
</dbReference>
<dbReference type="InterPro" id="IPR050361">
    <property type="entry name" value="MPP/UQCRC_Complex"/>
</dbReference>
<dbReference type="InterPro" id="IPR011249">
    <property type="entry name" value="Metalloenz_LuxS/M16"/>
</dbReference>
<dbReference type="Proteomes" id="UP000007947">
    <property type="component" value="Chromosome"/>
</dbReference>
<dbReference type="InterPro" id="IPR007863">
    <property type="entry name" value="Peptidase_M16_C"/>
</dbReference>
<evidence type="ECO:0000313" key="4">
    <source>
        <dbReference type="EMBL" id="BAK34602.1"/>
    </source>
</evidence>
<dbReference type="eggNOG" id="COG0612">
    <property type="taxonomic scope" value="Bacteria"/>
</dbReference>
<sequence length="442" mass="47809">MLDRTTPQAVRPRAYRSGEIRRSTLPSGLRVVTEELAGSRAFCVGFFAAVGSRHESARLHGASHFLEHVLFKGTPRRTAEEIALSVESVGGELNAYTAKEHTCFHGRVMAEDAALVVDVLADMITDSLLLGSDIDAERAVILDEIAMHHDDPGDVGADLVTTAIFGDQGLGRPVIGSVRSITALRRHQVDAYWRRYYRPTEIVVAAAGAVDHDQLVDQLAVFGGFAGDPGRRVRRQPAVTSPTTVHTGAQLVVATRDSAQVSATLAAGCPGMFDDRRYALGLLSLVLGGGMSSRLFIEVRERRGLTYSIESGESVYSDAGLFSIDWQCAPERLADILAVVRQVTGELAEDGISERELAQAKTQLRGQTILAYEGPNARMSRLGSSAVSGEERGLEEHLNAYDAVTADEVQQIAQHLFDEGPVLGVVGPKVSRRRLESVLARW</sequence>
<organism evidence="4 5">
    <name type="scientific">Microlunatus phosphovorus (strain ATCC 700054 / DSM 10555 / JCM 9379 / NBRC 101784 / NCIMB 13414 / VKM Ac-1990 / NM-1)</name>
    <dbReference type="NCBI Taxonomy" id="1032480"/>
    <lineage>
        <taxon>Bacteria</taxon>
        <taxon>Bacillati</taxon>
        <taxon>Actinomycetota</taxon>
        <taxon>Actinomycetes</taxon>
        <taxon>Propionibacteriales</taxon>
        <taxon>Propionibacteriaceae</taxon>
        <taxon>Microlunatus</taxon>
    </lineage>
</organism>
<evidence type="ECO:0000313" key="5">
    <source>
        <dbReference type="Proteomes" id="UP000007947"/>
    </source>
</evidence>
<feature type="domain" description="Peptidase M16 C-terminal" evidence="3">
    <location>
        <begin position="186"/>
        <end position="364"/>
    </location>
</feature>
<evidence type="ECO:0000256" key="1">
    <source>
        <dbReference type="ARBA" id="ARBA00007261"/>
    </source>
</evidence>
<protein>
    <submittedName>
        <fullName evidence="4">Putative M16 family peptidase</fullName>
    </submittedName>
</protein>
<dbReference type="PANTHER" id="PTHR11851">
    <property type="entry name" value="METALLOPROTEASE"/>
    <property type="match status" value="1"/>
</dbReference>
<dbReference type="KEGG" id="mph:MLP_15880"/>
<name>F5XRB2_MICPN</name>
<dbReference type="RefSeq" id="WP_013862485.1">
    <property type="nucleotide sequence ID" value="NC_015635.1"/>
</dbReference>
<comment type="similarity">
    <text evidence="1">Belongs to the peptidase M16 family.</text>
</comment>
<keyword evidence="5" id="KW-1185">Reference proteome</keyword>
<evidence type="ECO:0000259" key="3">
    <source>
        <dbReference type="Pfam" id="PF05193"/>
    </source>
</evidence>
<accession>F5XRB2</accession>
<evidence type="ECO:0000259" key="2">
    <source>
        <dbReference type="Pfam" id="PF00675"/>
    </source>
</evidence>
<dbReference type="SUPFAM" id="SSF63411">
    <property type="entry name" value="LuxS/MPP-like metallohydrolase"/>
    <property type="match status" value="2"/>
</dbReference>
<dbReference type="PANTHER" id="PTHR11851:SF49">
    <property type="entry name" value="MITOCHONDRIAL-PROCESSING PEPTIDASE SUBUNIT ALPHA"/>
    <property type="match status" value="1"/>
</dbReference>
<dbReference type="InterPro" id="IPR011765">
    <property type="entry name" value="Pept_M16_N"/>
</dbReference>
<dbReference type="EMBL" id="AP012204">
    <property type="protein sequence ID" value="BAK34602.1"/>
    <property type="molecule type" value="Genomic_DNA"/>
</dbReference>
<dbReference type="HOGENOM" id="CLU_009902_3_0_11"/>
<dbReference type="OrthoDB" id="9811314at2"/>
<proteinExistence type="inferred from homology"/>
<dbReference type="GO" id="GO:0046872">
    <property type="term" value="F:metal ion binding"/>
    <property type="evidence" value="ECO:0007669"/>
    <property type="project" value="InterPro"/>
</dbReference>
<feature type="domain" description="Peptidase M16 N-terminal" evidence="2">
    <location>
        <begin position="30"/>
        <end position="176"/>
    </location>
</feature>
<gene>
    <name evidence="4" type="ordered locus">MLP_15880</name>
</gene>
<dbReference type="Pfam" id="PF00675">
    <property type="entry name" value="Peptidase_M16"/>
    <property type="match status" value="1"/>
</dbReference>
<dbReference type="AlphaFoldDB" id="F5XRB2"/>
<dbReference type="STRING" id="1032480.MLP_15880"/>
<dbReference type="Pfam" id="PF05193">
    <property type="entry name" value="Peptidase_M16_C"/>
    <property type="match status" value="1"/>
</dbReference>